<evidence type="ECO:0000313" key="3">
    <source>
        <dbReference type="Proteomes" id="UP000030762"/>
    </source>
</evidence>
<accession>T0RLP5</accession>
<dbReference type="RefSeq" id="XP_008615655.1">
    <property type="nucleotide sequence ID" value="XM_008617433.1"/>
</dbReference>
<feature type="domain" description="Ricin B lectin" evidence="1">
    <location>
        <begin position="192"/>
        <end position="290"/>
    </location>
</feature>
<dbReference type="Proteomes" id="UP000030762">
    <property type="component" value="Unassembled WGS sequence"/>
</dbReference>
<evidence type="ECO:0000313" key="2">
    <source>
        <dbReference type="EMBL" id="EQC30917.1"/>
    </source>
</evidence>
<keyword evidence="3" id="KW-1185">Reference proteome</keyword>
<dbReference type="InterPro" id="IPR000772">
    <property type="entry name" value="Ricin_B_lectin"/>
</dbReference>
<reference evidence="2 3" key="1">
    <citation type="submission" date="2012-04" db="EMBL/GenBank/DDBJ databases">
        <title>The Genome Sequence of Saprolegnia declina VS20.</title>
        <authorList>
            <consortium name="The Broad Institute Genome Sequencing Platform"/>
            <person name="Russ C."/>
            <person name="Nusbaum C."/>
            <person name="Tyler B."/>
            <person name="van West P."/>
            <person name="Dieguez-Uribeondo J."/>
            <person name="de Bruijn I."/>
            <person name="Tripathy S."/>
            <person name="Jiang R."/>
            <person name="Young S.K."/>
            <person name="Zeng Q."/>
            <person name="Gargeya S."/>
            <person name="Fitzgerald M."/>
            <person name="Haas B."/>
            <person name="Abouelleil A."/>
            <person name="Alvarado L."/>
            <person name="Arachchi H.M."/>
            <person name="Berlin A."/>
            <person name="Chapman S.B."/>
            <person name="Goldberg J."/>
            <person name="Griggs A."/>
            <person name="Gujja S."/>
            <person name="Hansen M."/>
            <person name="Howarth C."/>
            <person name="Imamovic A."/>
            <person name="Larimer J."/>
            <person name="McCowen C."/>
            <person name="Montmayeur A."/>
            <person name="Murphy C."/>
            <person name="Neiman D."/>
            <person name="Pearson M."/>
            <person name="Priest M."/>
            <person name="Roberts A."/>
            <person name="Saif S."/>
            <person name="Shea T."/>
            <person name="Sisk P."/>
            <person name="Sykes S."/>
            <person name="Wortman J."/>
            <person name="Nusbaum C."/>
            <person name="Birren B."/>
        </authorList>
    </citation>
    <scope>NUCLEOTIDE SEQUENCE [LARGE SCALE GENOMIC DNA]</scope>
    <source>
        <strain evidence="2 3">VS20</strain>
    </source>
</reference>
<dbReference type="GeneID" id="19952123"/>
<name>T0RLP5_SAPDV</name>
<dbReference type="EMBL" id="JH767172">
    <property type="protein sequence ID" value="EQC30917.1"/>
    <property type="molecule type" value="Genomic_DNA"/>
</dbReference>
<protein>
    <recommendedName>
        <fullName evidence="1">Ricin B lectin domain-containing protein</fullName>
    </recommendedName>
</protein>
<dbReference type="PROSITE" id="PS50231">
    <property type="entry name" value="RICIN_B_LECTIN"/>
    <property type="match status" value="1"/>
</dbReference>
<dbReference type="InterPro" id="IPR035992">
    <property type="entry name" value="Ricin_B-like_lectins"/>
</dbReference>
<dbReference type="SUPFAM" id="SSF50370">
    <property type="entry name" value="Ricin B-like lectins"/>
    <property type="match status" value="2"/>
</dbReference>
<sequence>MKLVLSLLLGVATAAPLQLCTVNRLVVSESKGALYTDVMRNNDSERFDYDPTTKLLKVKSTGQCVKAYMPVMVKCDPTDVLQQWELRNNRVYSPWGVQCLQADPATPGARVGIARCDWTTSLASGEFLTDCTSVASEYVTILTVNNRRLASVKPDPERWPKALSTLSVFDYSRRITTFFNELFVWDKTNKMFKNAQDGQCLGASKDADGTVQPGMFPCDVQSSNQKWNYDTKLSQLVHATYTDQCLIIYADDSLHMTTCVKRCPGIYQHWEFMQNRVFSKVFKECLPTKLTTPGAARWPS</sequence>
<dbReference type="Gene3D" id="2.80.10.50">
    <property type="match status" value="1"/>
</dbReference>
<dbReference type="InParanoid" id="T0RLP5"/>
<dbReference type="OrthoDB" id="6770063at2759"/>
<dbReference type="STRING" id="1156394.T0RLP5"/>
<dbReference type="VEuPathDB" id="FungiDB:SDRG_11396"/>
<evidence type="ECO:0000259" key="1">
    <source>
        <dbReference type="Pfam" id="PF00652"/>
    </source>
</evidence>
<dbReference type="Pfam" id="PF00652">
    <property type="entry name" value="Ricin_B_lectin"/>
    <property type="match status" value="1"/>
</dbReference>
<proteinExistence type="predicted"/>
<dbReference type="AlphaFoldDB" id="T0RLP5"/>
<gene>
    <name evidence="2" type="ORF">SDRG_11396</name>
</gene>
<organism evidence="2 3">
    <name type="scientific">Saprolegnia diclina (strain VS20)</name>
    <dbReference type="NCBI Taxonomy" id="1156394"/>
    <lineage>
        <taxon>Eukaryota</taxon>
        <taxon>Sar</taxon>
        <taxon>Stramenopiles</taxon>
        <taxon>Oomycota</taxon>
        <taxon>Saprolegniomycetes</taxon>
        <taxon>Saprolegniales</taxon>
        <taxon>Saprolegniaceae</taxon>
        <taxon>Saprolegnia</taxon>
    </lineage>
</organism>